<keyword evidence="1 3" id="KW-0378">Hydrolase</keyword>
<comment type="caution">
    <text evidence="3">The sequence shown here is derived from an EMBL/GenBank/DDBJ whole genome shotgun (WGS) entry which is preliminary data.</text>
</comment>
<sequence>MTGFVTWANLPMTGPGGVELVLDAHVPPPERWPVPVVVTRTPYGRSAHLAEGRGWRSRGFAFVVQDVRGRYDSAGTWQPYRHERADGAALVDWVCDQPWCDGRVAVLGGSYAGYTAWAMAVERPAAVTAVLSLGPSMGLHRTKYEPSGILRLAEHAGWWLERADSRTSREGMRQMVFAENPELLAHLPVSGIGGLLGAHLPHWGDALEMHPDETPPDAVTEAEIRGLSAPSLHVGGWYDLLVDEVLAQYGQAGDAVSPRPRRDLVVGPWGHDLGMDGTTTVGAREHGSAARLPLGGLFTDWLRTALADPTGPGSTRVFVPGADRWRTTAQWPPVAGPRRCWHLGAAGGLHPAAPGTGAVSFEHDPAVPFPSTLPAADRSGLLDRSDAARFTSTPLAAPLRIDGAGLADLWVSTTAAGADWIVRLCELHPDGRLLEITRGTAVTTGGGPHRVRISLGAMAFLVPAGTRLVLEVTGSDFPFLARNLGTGEDRHHGTRTAAGTQTIHIGESQLEVPCG</sequence>
<dbReference type="InterPro" id="IPR029058">
    <property type="entry name" value="AB_hydrolase_fold"/>
</dbReference>
<dbReference type="GO" id="GO:0016787">
    <property type="term" value="F:hydrolase activity"/>
    <property type="evidence" value="ECO:0007669"/>
    <property type="project" value="UniProtKB-KW"/>
</dbReference>
<dbReference type="Pfam" id="PF08530">
    <property type="entry name" value="PepX_C"/>
    <property type="match status" value="1"/>
</dbReference>
<dbReference type="InterPro" id="IPR005674">
    <property type="entry name" value="CocE/Ser_esterase"/>
</dbReference>
<dbReference type="SUPFAM" id="SSF53474">
    <property type="entry name" value="alpha/beta-Hydrolases"/>
    <property type="match status" value="1"/>
</dbReference>
<feature type="domain" description="Xaa-Pro dipeptidyl-peptidase C-terminal" evidence="2">
    <location>
        <begin position="299"/>
        <end position="513"/>
    </location>
</feature>
<evidence type="ECO:0000256" key="1">
    <source>
        <dbReference type="ARBA" id="ARBA00022801"/>
    </source>
</evidence>
<dbReference type="RefSeq" id="WP_344411771.1">
    <property type="nucleotide sequence ID" value="NZ_BAAAQK010000001.1"/>
</dbReference>
<dbReference type="SUPFAM" id="SSF49785">
    <property type="entry name" value="Galactose-binding domain-like"/>
    <property type="match status" value="1"/>
</dbReference>
<gene>
    <name evidence="3" type="ORF">GCM10009836_04140</name>
</gene>
<evidence type="ECO:0000259" key="2">
    <source>
        <dbReference type="SMART" id="SM00939"/>
    </source>
</evidence>
<proteinExistence type="predicted"/>
<dbReference type="InterPro" id="IPR013736">
    <property type="entry name" value="Xaa-Pro_dipept_C"/>
</dbReference>
<accession>A0ABN2MMC4</accession>
<evidence type="ECO:0000313" key="3">
    <source>
        <dbReference type="EMBL" id="GAA1829440.1"/>
    </source>
</evidence>
<protein>
    <submittedName>
        <fullName evidence="3">CocE/NonD family hydrolase</fullName>
    </submittedName>
</protein>
<name>A0ABN2MMC4_9PSEU</name>
<dbReference type="SMART" id="SM00939">
    <property type="entry name" value="PepX_C"/>
    <property type="match status" value="1"/>
</dbReference>
<dbReference type="Proteomes" id="UP001500449">
    <property type="component" value="Unassembled WGS sequence"/>
</dbReference>
<dbReference type="InterPro" id="IPR000383">
    <property type="entry name" value="Xaa-Pro-like_dom"/>
</dbReference>
<dbReference type="EMBL" id="BAAAQK010000001">
    <property type="protein sequence ID" value="GAA1829440.1"/>
    <property type="molecule type" value="Genomic_DNA"/>
</dbReference>
<evidence type="ECO:0000313" key="4">
    <source>
        <dbReference type="Proteomes" id="UP001500449"/>
    </source>
</evidence>
<dbReference type="Pfam" id="PF02129">
    <property type="entry name" value="Peptidase_S15"/>
    <property type="match status" value="1"/>
</dbReference>
<reference evidence="3 4" key="1">
    <citation type="journal article" date="2019" name="Int. J. Syst. Evol. Microbiol.">
        <title>The Global Catalogue of Microorganisms (GCM) 10K type strain sequencing project: providing services to taxonomists for standard genome sequencing and annotation.</title>
        <authorList>
            <consortium name="The Broad Institute Genomics Platform"/>
            <consortium name="The Broad Institute Genome Sequencing Center for Infectious Disease"/>
            <person name="Wu L."/>
            <person name="Ma J."/>
        </authorList>
    </citation>
    <scope>NUCLEOTIDE SEQUENCE [LARGE SCALE GENOMIC DNA]</scope>
    <source>
        <strain evidence="3 4">JCM 16009</strain>
    </source>
</reference>
<dbReference type="NCBIfam" id="TIGR00976">
    <property type="entry name" value="CocE_NonD"/>
    <property type="match status" value="1"/>
</dbReference>
<keyword evidence="4" id="KW-1185">Reference proteome</keyword>
<dbReference type="Gene3D" id="3.40.50.1820">
    <property type="entry name" value="alpha/beta hydrolase"/>
    <property type="match status" value="1"/>
</dbReference>
<organism evidence="3 4">
    <name type="scientific">Pseudonocardia ailaonensis</name>
    <dbReference type="NCBI Taxonomy" id="367279"/>
    <lineage>
        <taxon>Bacteria</taxon>
        <taxon>Bacillati</taxon>
        <taxon>Actinomycetota</taxon>
        <taxon>Actinomycetes</taxon>
        <taxon>Pseudonocardiales</taxon>
        <taxon>Pseudonocardiaceae</taxon>
        <taxon>Pseudonocardia</taxon>
    </lineage>
</organism>
<dbReference type="Gene3D" id="2.60.120.260">
    <property type="entry name" value="Galactose-binding domain-like"/>
    <property type="match status" value="1"/>
</dbReference>
<dbReference type="InterPro" id="IPR008979">
    <property type="entry name" value="Galactose-bd-like_sf"/>
</dbReference>
<dbReference type="Gene3D" id="1.10.3020.10">
    <property type="entry name" value="alpha-amino acid ester hydrolase ( Helical cap domain)"/>
    <property type="match status" value="1"/>
</dbReference>